<protein>
    <submittedName>
        <fullName evidence="1">Uncharacterized protein</fullName>
    </submittedName>
</protein>
<evidence type="ECO:0000313" key="2">
    <source>
        <dbReference type="Proteomes" id="UP000688137"/>
    </source>
</evidence>
<sequence>MRFLQNMMLISIDILKEQFNCLKKAYKLYQYMDYLQVLKNVQELLYKQLINIVESPIKQKPALKIISLESILN</sequence>
<accession>A0A8S1QCF4</accession>
<proteinExistence type="predicted"/>
<dbReference type="Proteomes" id="UP000688137">
    <property type="component" value="Unassembled WGS sequence"/>
</dbReference>
<organism evidence="1 2">
    <name type="scientific">Paramecium primaurelia</name>
    <dbReference type="NCBI Taxonomy" id="5886"/>
    <lineage>
        <taxon>Eukaryota</taxon>
        <taxon>Sar</taxon>
        <taxon>Alveolata</taxon>
        <taxon>Ciliophora</taxon>
        <taxon>Intramacronucleata</taxon>
        <taxon>Oligohymenophorea</taxon>
        <taxon>Peniculida</taxon>
        <taxon>Parameciidae</taxon>
        <taxon>Paramecium</taxon>
    </lineage>
</organism>
<gene>
    <name evidence="1" type="ORF">PPRIM_AZ9-3.1.T1520038</name>
</gene>
<comment type="caution">
    <text evidence="1">The sequence shown here is derived from an EMBL/GenBank/DDBJ whole genome shotgun (WGS) entry which is preliminary data.</text>
</comment>
<keyword evidence="2" id="KW-1185">Reference proteome</keyword>
<evidence type="ECO:0000313" key="1">
    <source>
        <dbReference type="EMBL" id="CAD8112581.1"/>
    </source>
</evidence>
<dbReference type="EMBL" id="CAJJDM010000157">
    <property type="protein sequence ID" value="CAD8112581.1"/>
    <property type="molecule type" value="Genomic_DNA"/>
</dbReference>
<dbReference type="AlphaFoldDB" id="A0A8S1QCF4"/>
<name>A0A8S1QCF4_PARPR</name>
<reference evidence="1" key="1">
    <citation type="submission" date="2021-01" db="EMBL/GenBank/DDBJ databases">
        <authorList>
            <consortium name="Genoscope - CEA"/>
            <person name="William W."/>
        </authorList>
    </citation>
    <scope>NUCLEOTIDE SEQUENCE</scope>
</reference>